<reference evidence="10" key="1">
    <citation type="journal article" date="2019" name="Int. J. Syst. Evol. Microbiol.">
        <title>The Global Catalogue of Microorganisms (GCM) 10K type strain sequencing project: providing services to taxonomists for standard genome sequencing and annotation.</title>
        <authorList>
            <consortium name="The Broad Institute Genomics Platform"/>
            <consortium name="The Broad Institute Genome Sequencing Center for Infectious Disease"/>
            <person name="Wu L."/>
            <person name="Ma J."/>
        </authorList>
    </citation>
    <scope>NUCLEOTIDE SEQUENCE [LARGE SCALE GENOMIC DNA]</scope>
    <source>
        <strain evidence="10">CGMCC 1.12769</strain>
    </source>
</reference>
<comment type="caution">
    <text evidence="9">The sequence shown here is derived from an EMBL/GenBank/DDBJ whole genome shotgun (WGS) entry which is preliminary data.</text>
</comment>
<evidence type="ECO:0000256" key="4">
    <source>
        <dbReference type="ARBA" id="ARBA00022692"/>
    </source>
</evidence>
<evidence type="ECO:0000256" key="2">
    <source>
        <dbReference type="ARBA" id="ARBA00022448"/>
    </source>
</evidence>
<dbReference type="PROSITE" id="PS50850">
    <property type="entry name" value="MFS"/>
    <property type="match status" value="1"/>
</dbReference>
<keyword evidence="2" id="KW-0813">Transport</keyword>
<gene>
    <name evidence="9" type="primary">yttB</name>
    <name evidence="9" type="ORF">GCM10008013_37030</name>
</gene>
<feature type="transmembrane region" description="Helical" evidence="7">
    <location>
        <begin position="49"/>
        <end position="70"/>
    </location>
</feature>
<feature type="transmembrane region" description="Helical" evidence="7">
    <location>
        <begin position="138"/>
        <end position="160"/>
    </location>
</feature>
<feature type="transmembrane region" description="Helical" evidence="7">
    <location>
        <begin position="77"/>
        <end position="95"/>
    </location>
</feature>
<feature type="transmembrane region" description="Helical" evidence="7">
    <location>
        <begin position="255"/>
        <end position="274"/>
    </location>
</feature>
<feature type="transmembrane region" description="Helical" evidence="7">
    <location>
        <begin position="166"/>
        <end position="184"/>
    </location>
</feature>
<evidence type="ECO:0000256" key="7">
    <source>
        <dbReference type="SAM" id="Phobius"/>
    </source>
</evidence>
<feature type="transmembrane region" description="Helical" evidence="7">
    <location>
        <begin position="369"/>
        <end position="390"/>
    </location>
</feature>
<evidence type="ECO:0000259" key="8">
    <source>
        <dbReference type="PROSITE" id="PS50850"/>
    </source>
</evidence>
<organism evidence="9 10">
    <name type="scientific">Paenibacillus segetis</name>
    <dbReference type="NCBI Taxonomy" id="1325360"/>
    <lineage>
        <taxon>Bacteria</taxon>
        <taxon>Bacillati</taxon>
        <taxon>Bacillota</taxon>
        <taxon>Bacilli</taxon>
        <taxon>Bacillales</taxon>
        <taxon>Paenibacillaceae</taxon>
        <taxon>Paenibacillus</taxon>
    </lineage>
</organism>
<feature type="transmembrane region" description="Helical" evidence="7">
    <location>
        <begin position="12"/>
        <end position="37"/>
    </location>
</feature>
<accession>A0ABQ1YP17</accession>
<evidence type="ECO:0000256" key="1">
    <source>
        <dbReference type="ARBA" id="ARBA00004651"/>
    </source>
</evidence>
<feature type="transmembrane region" description="Helical" evidence="7">
    <location>
        <begin position="101"/>
        <end position="126"/>
    </location>
</feature>
<keyword evidence="4 7" id="KW-0812">Transmembrane</keyword>
<dbReference type="Pfam" id="PF07690">
    <property type="entry name" value="MFS_1"/>
    <property type="match status" value="1"/>
</dbReference>
<dbReference type="InterPro" id="IPR011701">
    <property type="entry name" value="MFS"/>
</dbReference>
<feature type="transmembrane region" description="Helical" evidence="7">
    <location>
        <begin position="286"/>
        <end position="306"/>
    </location>
</feature>
<comment type="subcellular location">
    <subcellularLocation>
        <location evidence="1">Cell membrane</location>
        <topology evidence="1">Multi-pass membrane protein</topology>
    </subcellularLocation>
</comment>
<evidence type="ECO:0000313" key="10">
    <source>
        <dbReference type="Proteomes" id="UP000659344"/>
    </source>
</evidence>
<keyword evidence="10" id="KW-1185">Reference proteome</keyword>
<protein>
    <submittedName>
        <fullName evidence="9">MFS-type transporter YttB</fullName>
    </submittedName>
</protein>
<dbReference type="Proteomes" id="UP000659344">
    <property type="component" value="Unassembled WGS sequence"/>
</dbReference>
<evidence type="ECO:0000256" key="3">
    <source>
        <dbReference type="ARBA" id="ARBA00022475"/>
    </source>
</evidence>
<dbReference type="InterPro" id="IPR020846">
    <property type="entry name" value="MFS_dom"/>
</dbReference>
<dbReference type="InterPro" id="IPR050171">
    <property type="entry name" value="MFS_Transporters"/>
</dbReference>
<dbReference type="SUPFAM" id="SSF103473">
    <property type="entry name" value="MFS general substrate transporter"/>
    <property type="match status" value="1"/>
</dbReference>
<feature type="transmembrane region" description="Helical" evidence="7">
    <location>
        <begin position="312"/>
        <end position="332"/>
    </location>
</feature>
<sequence length="412" mass="45237">MKWLQSYPREVKVFLVASLVNSAGGSLMWPLITMFVFKELGRTVTDAGLVILVMSLGGIFGQLLGGALYHRVGVKRLIVGALGMSAVSLLTLPYVSGHWYVFMFFMGLVGFFNSLSMPAIQAFIGFRFVERREELFNVVYVANNIGVAIGTAVSGFLASISYNLSFIINGSISAVFALFFLVYLNKIQQNQGELNLEKRKNSSEDIKAWKLLGQYKIYLFMGLGSFCIWLGNSVWNNGVSPFTILKGMPEWNYSILWTLNGVLIFVGQPFILWLKRTFTGSAESQMTASAIFYLLGYITILCFHTYPSFIFAMVLITFGEMLISPAIPSFIAERTGKSAPFYLGVVGGIGSAGRVVGPYTMGMLFDWNGLVPVAGLAVFIAVLSVGSFIVHSFVNRGSNHVGDIPLSVRSDV</sequence>
<keyword evidence="3" id="KW-1003">Cell membrane</keyword>
<dbReference type="InterPro" id="IPR036259">
    <property type="entry name" value="MFS_trans_sf"/>
</dbReference>
<dbReference type="PANTHER" id="PTHR23517">
    <property type="entry name" value="RESISTANCE PROTEIN MDTM, PUTATIVE-RELATED-RELATED"/>
    <property type="match status" value="1"/>
</dbReference>
<evidence type="ECO:0000256" key="6">
    <source>
        <dbReference type="ARBA" id="ARBA00023136"/>
    </source>
</evidence>
<feature type="transmembrane region" description="Helical" evidence="7">
    <location>
        <begin position="339"/>
        <end position="357"/>
    </location>
</feature>
<feature type="transmembrane region" description="Helical" evidence="7">
    <location>
        <begin position="217"/>
        <end position="235"/>
    </location>
</feature>
<evidence type="ECO:0000313" key="9">
    <source>
        <dbReference type="EMBL" id="GGH32538.1"/>
    </source>
</evidence>
<feature type="domain" description="Major facilitator superfamily (MFS) profile" evidence="8">
    <location>
        <begin position="10"/>
        <end position="398"/>
    </location>
</feature>
<name>A0ABQ1YP17_9BACL</name>
<proteinExistence type="predicted"/>
<keyword evidence="6 7" id="KW-0472">Membrane</keyword>
<dbReference type="PANTHER" id="PTHR23517:SF10">
    <property type="entry name" value="MAJOR FACILITATOR SUPERFAMILY (MFS) PROFILE DOMAIN-CONTAINING PROTEIN"/>
    <property type="match status" value="1"/>
</dbReference>
<dbReference type="EMBL" id="BMFT01000002">
    <property type="protein sequence ID" value="GGH32538.1"/>
    <property type="molecule type" value="Genomic_DNA"/>
</dbReference>
<keyword evidence="5 7" id="KW-1133">Transmembrane helix</keyword>
<dbReference type="RefSeq" id="WP_188541324.1">
    <property type="nucleotide sequence ID" value="NZ_BMFT01000002.1"/>
</dbReference>
<evidence type="ECO:0000256" key="5">
    <source>
        <dbReference type="ARBA" id="ARBA00022989"/>
    </source>
</evidence>
<dbReference type="Gene3D" id="1.20.1250.20">
    <property type="entry name" value="MFS general substrate transporter like domains"/>
    <property type="match status" value="1"/>
</dbReference>